<name>I0I4R2_CALAS</name>
<accession>I0I4R2</accession>
<keyword evidence="1" id="KW-0472">Membrane</keyword>
<proteinExistence type="predicted"/>
<dbReference type="Proteomes" id="UP000007880">
    <property type="component" value="Chromosome"/>
</dbReference>
<keyword evidence="1" id="KW-0812">Transmembrane</keyword>
<dbReference type="STRING" id="926550.CLDAP_22100"/>
<keyword evidence="3" id="KW-1185">Reference proteome</keyword>
<dbReference type="EMBL" id="AP012337">
    <property type="protein sequence ID" value="BAM00250.1"/>
    <property type="molecule type" value="Genomic_DNA"/>
</dbReference>
<reference evidence="2 3" key="1">
    <citation type="submission" date="2012-02" db="EMBL/GenBank/DDBJ databases">
        <title>Complete genome sequence of Caldilinea aerophila DSM 14535 (= NBRC 102666).</title>
        <authorList>
            <person name="Oguchi A."/>
            <person name="Hosoyama A."/>
            <person name="Sekine M."/>
            <person name="Fukai R."/>
            <person name="Kato Y."/>
            <person name="Nakamura S."/>
            <person name="Hanada S."/>
            <person name="Yamazaki S."/>
            <person name="Fujita N."/>
        </authorList>
    </citation>
    <scope>NUCLEOTIDE SEQUENCE [LARGE SCALE GENOMIC DNA]</scope>
    <source>
        <strain evidence="3">DSM 14535 / JCM 11387 / NBRC 104270 / STL-6-O1</strain>
    </source>
</reference>
<dbReference type="OrthoDB" id="138022at2"/>
<protein>
    <submittedName>
        <fullName evidence="2">Uncharacterized protein</fullName>
    </submittedName>
</protein>
<gene>
    <name evidence="2" type="ordered locus">CLDAP_22100</name>
</gene>
<evidence type="ECO:0000256" key="1">
    <source>
        <dbReference type="SAM" id="Phobius"/>
    </source>
</evidence>
<dbReference type="RefSeq" id="WP_014433484.1">
    <property type="nucleotide sequence ID" value="NC_017079.1"/>
</dbReference>
<feature type="transmembrane region" description="Helical" evidence="1">
    <location>
        <begin position="51"/>
        <end position="73"/>
    </location>
</feature>
<dbReference type="PANTHER" id="PTHR37938">
    <property type="entry name" value="BLL0215 PROTEIN"/>
    <property type="match status" value="1"/>
</dbReference>
<evidence type="ECO:0000313" key="3">
    <source>
        <dbReference type="Proteomes" id="UP000007880"/>
    </source>
</evidence>
<keyword evidence="1" id="KW-1133">Transmembrane helix</keyword>
<dbReference type="PANTHER" id="PTHR37938:SF1">
    <property type="entry name" value="BLL0215 PROTEIN"/>
    <property type="match status" value="1"/>
</dbReference>
<organism evidence="2 3">
    <name type="scientific">Caldilinea aerophila (strain DSM 14535 / JCM 11387 / NBRC 104270 / STL-6-O1)</name>
    <dbReference type="NCBI Taxonomy" id="926550"/>
    <lineage>
        <taxon>Bacteria</taxon>
        <taxon>Bacillati</taxon>
        <taxon>Chloroflexota</taxon>
        <taxon>Caldilineae</taxon>
        <taxon>Caldilineales</taxon>
        <taxon>Caldilineaceae</taxon>
        <taxon>Caldilinea</taxon>
    </lineage>
</organism>
<dbReference type="KEGG" id="cap:CLDAP_22100"/>
<sequence>MSLPIRLQEDEVVVRIIKRHPFFLIGRLLLIALLLMLGIVIWWWLRSISGGLQVVVDGLMVIGALVALGYAALHWYRYENDLWIVTNQRLIDSTKMTPFDHDVKTASLLNIQDINIQRRGIFQTIFEYGDVICQTASASGATFQFLGVAKPADVLDLIEDQRTLAQQRFNRTSTIKESSL</sequence>
<evidence type="ECO:0000313" key="2">
    <source>
        <dbReference type="EMBL" id="BAM00250.1"/>
    </source>
</evidence>
<feature type="transmembrane region" description="Helical" evidence="1">
    <location>
        <begin position="21"/>
        <end position="45"/>
    </location>
</feature>
<dbReference type="AlphaFoldDB" id="I0I4R2"/>
<dbReference type="HOGENOM" id="CLU_1493544_0_0_0"/>